<reference evidence="12" key="1">
    <citation type="journal article" date="2020" name="Nat. Commun.">
        <title>Large-scale genome sequencing of mycorrhizal fungi provides insights into the early evolution of symbiotic traits.</title>
        <authorList>
            <person name="Miyauchi S."/>
            <person name="Kiss E."/>
            <person name="Kuo A."/>
            <person name="Drula E."/>
            <person name="Kohler A."/>
            <person name="Sanchez-Garcia M."/>
            <person name="Morin E."/>
            <person name="Andreopoulos B."/>
            <person name="Barry K.W."/>
            <person name="Bonito G."/>
            <person name="Buee M."/>
            <person name="Carver A."/>
            <person name="Chen C."/>
            <person name="Cichocki N."/>
            <person name="Clum A."/>
            <person name="Culley D."/>
            <person name="Crous P.W."/>
            <person name="Fauchery L."/>
            <person name="Girlanda M."/>
            <person name="Hayes R.D."/>
            <person name="Keri Z."/>
            <person name="LaButti K."/>
            <person name="Lipzen A."/>
            <person name="Lombard V."/>
            <person name="Magnuson J."/>
            <person name="Maillard F."/>
            <person name="Murat C."/>
            <person name="Nolan M."/>
            <person name="Ohm R.A."/>
            <person name="Pangilinan J."/>
            <person name="Pereira M.F."/>
            <person name="Perotto S."/>
            <person name="Peter M."/>
            <person name="Pfister S."/>
            <person name="Riley R."/>
            <person name="Sitrit Y."/>
            <person name="Stielow J.B."/>
            <person name="Szollosi G."/>
            <person name="Zifcakova L."/>
            <person name="Stursova M."/>
            <person name="Spatafora J.W."/>
            <person name="Tedersoo L."/>
            <person name="Vaario L.M."/>
            <person name="Yamada A."/>
            <person name="Yan M."/>
            <person name="Wang P."/>
            <person name="Xu J."/>
            <person name="Bruns T."/>
            <person name="Baldrian P."/>
            <person name="Vilgalys R."/>
            <person name="Dunand C."/>
            <person name="Henrissat B."/>
            <person name="Grigoriev I.V."/>
            <person name="Hibbett D."/>
            <person name="Nagy L.G."/>
            <person name="Martin F.M."/>
        </authorList>
    </citation>
    <scope>NUCLEOTIDE SEQUENCE</scope>
    <source>
        <strain evidence="12">UP504</strain>
    </source>
</reference>
<dbReference type="GO" id="GO:0006298">
    <property type="term" value="P:mismatch repair"/>
    <property type="evidence" value="ECO:0007669"/>
    <property type="project" value="InterPro"/>
</dbReference>
<feature type="region of interest" description="Disordered" evidence="10">
    <location>
        <begin position="141"/>
        <end position="237"/>
    </location>
</feature>
<keyword evidence="5" id="KW-0067">ATP-binding</keyword>
<evidence type="ECO:0000256" key="6">
    <source>
        <dbReference type="ARBA" id="ARBA00023125"/>
    </source>
</evidence>
<evidence type="ECO:0000256" key="4">
    <source>
        <dbReference type="ARBA" id="ARBA00022763"/>
    </source>
</evidence>
<dbReference type="OrthoDB" id="121051at2759"/>
<feature type="compositionally biased region" description="Basic and acidic residues" evidence="10">
    <location>
        <begin position="147"/>
        <end position="157"/>
    </location>
</feature>
<evidence type="ECO:0000256" key="5">
    <source>
        <dbReference type="ARBA" id="ARBA00022840"/>
    </source>
</evidence>
<dbReference type="InterPro" id="IPR000432">
    <property type="entry name" value="DNA_mismatch_repair_MutS_C"/>
</dbReference>
<dbReference type="GO" id="GO:0140664">
    <property type="term" value="F:ATP-dependent DNA damage sensor activity"/>
    <property type="evidence" value="ECO:0007669"/>
    <property type="project" value="InterPro"/>
</dbReference>
<dbReference type="SUPFAM" id="SSF55271">
    <property type="entry name" value="DNA repair protein MutS, domain I"/>
    <property type="match status" value="1"/>
</dbReference>
<dbReference type="InterPro" id="IPR045076">
    <property type="entry name" value="MutS"/>
</dbReference>
<dbReference type="InterPro" id="IPR016151">
    <property type="entry name" value="DNA_mismatch_repair_MutS_N"/>
</dbReference>
<dbReference type="InterPro" id="IPR007695">
    <property type="entry name" value="DNA_mismatch_repair_MutS-lik_N"/>
</dbReference>
<proteinExistence type="inferred from homology"/>
<dbReference type="GO" id="GO:0005634">
    <property type="term" value="C:nucleus"/>
    <property type="evidence" value="ECO:0007669"/>
    <property type="project" value="UniProtKB-SubCell"/>
</dbReference>
<dbReference type="EMBL" id="MU128918">
    <property type="protein sequence ID" value="KAF9519406.1"/>
    <property type="molecule type" value="Genomic_DNA"/>
</dbReference>
<feature type="compositionally biased region" description="Low complexity" evidence="10">
    <location>
        <begin position="53"/>
        <end position="65"/>
    </location>
</feature>
<dbReference type="PANTHER" id="PTHR11361:SF122">
    <property type="entry name" value="DNA MISMATCH REPAIR PROTEIN MSH3"/>
    <property type="match status" value="1"/>
</dbReference>
<comment type="similarity">
    <text evidence="2">Belongs to the DNA mismatch repair MutS family. MSH3 subfamily.</text>
</comment>
<feature type="region of interest" description="Disordered" evidence="10">
    <location>
        <begin position="1"/>
        <end position="105"/>
    </location>
</feature>
<dbReference type="FunFam" id="1.10.1420.10:FF:000004">
    <property type="entry name" value="DNA mismatch repair protein Msh3"/>
    <property type="match status" value="1"/>
</dbReference>
<evidence type="ECO:0000259" key="11">
    <source>
        <dbReference type="PROSITE" id="PS00486"/>
    </source>
</evidence>
<name>A0A9P6BAS8_9AGAM</name>
<dbReference type="InterPro" id="IPR027417">
    <property type="entry name" value="P-loop_NTPase"/>
</dbReference>
<dbReference type="SUPFAM" id="SSF48334">
    <property type="entry name" value="DNA repair protein MutS, domain III"/>
    <property type="match status" value="1"/>
</dbReference>
<dbReference type="Pfam" id="PF05192">
    <property type="entry name" value="MutS_III"/>
    <property type="match status" value="1"/>
</dbReference>
<evidence type="ECO:0000313" key="13">
    <source>
        <dbReference type="Proteomes" id="UP000886523"/>
    </source>
</evidence>
<dbReference type="SMART" id="SM00533">
    <property type="entry name" value="MUTSd"/>
    <property type="match status" value="1"/>
</dbReference>
<keyword evidence="13" id="KW-1185">Reference proteome</keyword>
<evidence type="ECO:0000256" key="8">
    <source>
        <dbReference type="ARBA" id="ARBA00023242"/>
    </source>
</evidence>
<feature type="compositionally biased region" description="Polar residues" evidence="10">
    <location>
        <begin position="1"/>
        <end position="17"/>
    </location>
</feature>
<dbReference type="InterPro" id="IPR007861">
    <property type="entry name" value="DNA_mismatch_repair_MutS_clamp"/>
</dbReference>
<dbReference type="Proteomes" id="UP000886523">
    <property type="component" value="Unassembled WGS sequence"/>
</dbReference>
<dbReference type="Pfam" id="PF05190">
    <property type="entry name" value="MutS_IV"/>
    <property type="match status" value="1"/>
</dbReference>
<protein>
    <recommendedName>
        <fullName evidence="9">MutS protein homolog 3</fullName>
    </recommendedName>
</protein>
<organism evidence="12 13">
    <name type="scientific">Hydnum rufescens UP504</name>
    <dbReference type="NCBI Taxonomy" id="1448309"/>
    <lineage>
        <taxon>Eukaryota</taxon>
        <taxon>Fungi</taxon>
        <taxon>Dikarya</taxon>
        <taxon>Basidiomycota</taxon>
        <taxon>Agaricomycotina</taxon>
        <taxon>Agaricomycetes</taxon>
        <taxon>Cantharellales</taxon>
        <taxon>Hydnaceae</taxon>
        <taxon>Hydnum</taxon>
    </lineage>
</organism>
<dbReference type="Pfam" id="PF00488">
    <property type="entry name" value="MutS_V"/>
    <property type="match status" value="1"/>
</dbReference>
<evidence type="ECO:0000256" key="1">
    <source>
        <dbReference type="ARBA" id="ARBA00004123"/>
    </source>
</evidence>
<gene>
    <name evidence="12" type="ORF">BS47DRAFT_1388222</name>
</gene>
<dbReference type="Pfam" id="PF01624">
    <property type="entry name" value="MutS_I"/>
    <property type="match status" value="1"/>
</dbReference>
<feature type="domain" description="DNA mismatch repair proteins mutS family" evidence="11">
    <location>
        <begin position="983"/>
        <end position="999"/>
    </location>
</feature>
<keyword evidence="6" id="KW-0238">DNA-binding</keyword>
<dbReference type="PROSITE" id="PS00486">
    <property type="entry name" value="DNA_MISMATCH_REPAIR_2"/>
    <property type="match status" value="1"/>
</dbReference>
<feature type="compositionally biased region" description="Acidic residues" evidence="10">
    <location>
        <begin position="169"/>
        <end position="193"/>
    </location>
</feature>
<dbReference type="Gene3D" id="1.10.1420.10">
    <property type="match status" value="2"/>
</dbReference>
<dbReference type="GO" id="GO:0030983">
    <property type="term" value="F:mismatched DNA binding"/>
    <property type="evidence" value="ECO:0007669"/>
    <property type="project" value="UniProtKB-UniRule"/>
</dbReference>
<evidence type="ECO:0000256" key="2">
    <source>
        <dbReference type="ARBA" id="ARBA00007094"/>
    </source>
</evidence>
<dbReference type="SMART" id="SM00534">
    <property type="entry name" value="MUTSac"/>
    <property type="match status" value="1"/>
</dbReference>
<evidence type="ECO:0000256" key="9">
    <source>
        <dbReference type="ARBA" id="ARBA00029792"/>
    </source>
</evidence>
<keyword evidence="3" id="KW-0547">Nucleotide-binding</keyword>
<evidence type="ECO:0000313" key="12">
    <source>
        <dbReference type="EMBL" id="KAF9519406.1"/>
    </source>
</evidence>
<dbReference type="Gene3D" id="3.30.420.110">
    <property type="entry name" value="MutS, connector domain"/>
    <property type="match status" value="1"/>
</dbReference>
<dbReference type="InterPro" id="IPR007696">
    <property type="entry name" value="DNA_mismatch_repair_MutS_core"/>
</dbReference>
<dbReference type="PANTHER" id="PTHR11361">
    <property type="entry name" value="DNA MISMATCH REPAIR PROTEIN MUTS FAMILY MEMBER"/>
    <property type="match status" value="1"/>
</dbReference>
<comment type="subcellular location">
    <subcellularLocation>
        <location evidence="1">Nucleus</location>
    </subcellularLocation>
</comment>
<keyword evidence="4" id="KW-0227">DNA damage</keyword>
<dbReference type="GO" id="GO:0006312">
    <property type="term" value="P:mitotic recombination"/>
    <property type="evidence" value="ECO:0007669"/>
    <property type="project" value="TreeGrafter"/>
</dbReference>
<dbReference type="InterPro" id="IPR036678">
    <property type="entry name" value="MutS_con_dom_sf"/>
</dbReference>
<dbReference type="AlphaFoldDB" id="A0A9P6BAS8"/>
<keyword evidence="7" id="KW-0234">DNA repair</keyword>
<sequence length="1169" mass="129369">MPQQSTISSFFKPTQSAAIPKRRAHSPIDLTGNEDEEMLGVTNARPSKKSRVSSDASSSSKVSAPAPQPAERRPRVYTSGDPSPPIIVTEPNGRPETSRPAIDARRKWALSEIKSSTFAMDTTDEEEAKARKARRRAFAAKLSIRTSTRDQHHRDLEQVTSGPTAPLQGDEEEELSGPLEEDDCLMDIDADDQDNSHRKTSSTISKKKAVAMSTSARGKGKSKVEIGPSGQSYTPLEKQEAHPGVILLIEVGYKYRFFGEDARVASKELGIGTRFILDFTSPRLTIFSSLFSATEFSGHKVGIVGQAETAALKKVSENKSGPFERKLTHLYTSATFVDDLDSVDDDGYTSPSASNALVCLVEKLLGGMGADERVIIGLISIIPSTGDVVYDEFQGALPDSMSQLTSTYNVTRMTHIKPCELLLPSKKLSNGTKKMLIHFTNTPYLHQHPVKGPVYRIEEFPKLMDYSDAFDFLTEFYSSESKKGAADVSEAFKSGKLMATIVDLPKTAVVALAHTIKYLTEFDLGDVFVQTSMFTKFTTEAHMLLNGNTLSNLQVGSFLLLDMCPEEDAFREIYRNQTDFTEKGSLLWILDRTKTRFGARLLKTWIGRPLVDRIILQERLDAVEEIVVTQSHTLDRLRTLIRRLPDLVKGLCRVQYGKCTPKELAILLEAYTTIAKTFDPDRERCGGSGGAINLQKARSEENSELWVDDDKYPTIQNTKLGILSVESELEEELKSIRKILQRPTLKWVHVNHDEYTVEVSRTSIKDVPASWMRKSSTKAVVRFHTPEVRKLLTEREQLKETLAVECDKAFANFLVEVSGHYAAFRDCTNKIAIFDCLNSLALVASEDGYVKPEFVDEDVLDISRGRHPMVELLRPEPFVPNNVTLGGFSPDFECMELLQNHPRHKIITGPNMGGKSSCVRMTALIAIMAQIGSYVPAQKARLGLHNAILTRMGASDELARGWSTFMVEISETCDIIKSASPRTLVILDELGRGTSTFDGMSIAFAVLQHLVETVKCKTLFITHYPLLASEMGKLPEVNNGHMGFVEEKRSDGTLSINFLYRLSPGMARGSFGIECAQLAGMPEQILVSARTHSKAMEEVVDSRRVSNRSRKTLSLIRDCVGGSSKPQPATGITGFTSTCPADGLNGSHATVAYTFNYARTIVAPANDRY</sequence>
<accession>A0A9P6BAS8</accession>
<dbReference type="GO" id="GO:0005524">
    <property type="term" value="F:ATP binding"/>
    <property type="evidence" value="ECO:0007669"/>
    <property type="project" value="UniProtKB-UniRule"/>
</dbReference>
<dbReference type="Gene3D" id="3.40.50.300">
    <property type="entry name" value="P-loop containing nucleotide triphosphate hydrolases"/>
    <property type="match status" value="1"/>
</dbReference>
<evidence type="ECO:0000256" key="3">
    <source>
        <dbReference type="ARBA" id="ARBA00022741"/>
    </source>
</evidence>
<comment type="caution">
    <text evidence="12">The sequence shown here is derived from an EMBL/GenBank/DDBJ whole genome shotgun (WGS) entry which is preliminary data.</text>
</comment>
<dbReference type="Gene3D" id="3.40.1170.10">
    <property type="entry name" value="DNA repair protein MutS, domain I"/>
    <property type="match status" value="1"/>
</dbReference>
<dbReference type="SUPFAM" id="SSF52540">
    <property type="entry name" value="P-loop containing nucleoside triphosphate hydrolases"/>
    <property type="match status" value="1"/>
</dbReference>
<keyword evidence="8" id="KW-0539">Nucleus</keyword>
<dbReference type="InterPro" id="IPR036187">
    <property type="entry name" value="DNA_mismatch_repair_MutS_sf"/>
</dbReference>
<evidence type="ECO:0000256" key="10">
    <source>
        <dbReference type="SAM" id="MobiDB-lite"/>
    </source>
</evidence>
<evidence type="ECO:0000256" key="7">
    <source>
        <dbReference type="ARBA" id="ARBA00023204"/>
    </source>
</evidence>